<keyword evidence="2 4" id="KW-0479">Metal-binding</keyword>
<proteinExistence type="predicted"/>
<evidence type="ECO:0000313" key="8">
    <source>
        <dbReference type="Proteomes" id="UP000237655"/>
    </source>
</evidence>
<dbReference type="GO" id="GO:0046872">
    <property type="term" value="F:metal ion binding"/>
    <property type="evidence" value="ECO:0007669"/>
    <property type="project" value="UniProtKB-KW"/>
</dbReference>
<evidence type="ECO:0000256" key="1">
    <source>
        <dbReference type="ARBA" id="ARBA00022617"/>
    </source>
</evidence>
<name>A0A2S0MS36_9RHOB</name>
<evidence type="ECO:0000256" key="2">
    <source>
        <dbReference type="ARBA" id="ARBA00022723"/>
    </source>
</evidence>
<dbReference type="GO" id="GO:0009055">
    <property type="term" value="F:electron transfer activity"/>
    <property type="evidence" value="ECO:0007669"/>
    <property type="project" value="InterPro"/>
</dbReference>
<feature type="domain" description="Cytochrome c" evidence="6">
    <location>
        <begin position="27"/>
        <end position="105"/>
    </location>
</feature>
<dbReference type="AlphaFoldDB" id="A0A2S0MS36"/>
<keyword evidence="5" id="KW-0732">Signal</keyword>
<evidence type="ECO:0000256" key="5">
    <source>
        <dbReference type="SAM" id="SignalP"/>
    </source>
</evidence>
<gene>
    <name evidence="7" type="ORF">C6Y53_13620</name>
</gene>
<dbReference type="RefSeq" id="WP_106472938.1">
    <property type="nucleotide sequence ID" value="NZ_CP027665.1"/>
</dbReference>
<organism evidence="7 8">
    <name type="scientific">Pukyongiella litopenaei</name>
    <dbReference type="NCBI Taxonomy" id="2605946"/>
    <lineage>
        <taxon>Bacteria</taxon>
        <taxon>Pseudomonadati</taxon>
        <taxon>Pseudomonadota</taxon>
        <taxon>Alphaproteobacteria</taxon>
        <taxon>Rhodobacterales</taxon>
        <taxon>Paracoccaceae</taxon>
        <taxon>Pukyongiella</taxon>
    </lineage>
</organism>
<keyword evidence="3 4" id="KW-0408">Iron</keyword>
<sequence>MNRILIGLPLLAAGAVAAAGIAATEKPDAAALEQLVLQDCGSCHGLSLKGGLGPDIRPDALAHYDADTLATVILDGIPGTPMPPWRPLLSEAEAAWIVEYLLTGDTE</sequence>
<dbReference type="KEGG" id="thas:C6Y53_13620"/>
<dbReference type="InterPro" id="IPR036909">
    <property type="entry name" value="Cyt_c-like_dom_sf"/>
</dbReference>
<evidence type="ECO:0000313" key="7">
    <source>
        <dbReference type="EMBL" id="AVO38627.1"/>
    </source>
</evidence>
<feature type="signal peptide" evidence="5">
    <location>
        <begin position="1"/>
        <end position="18"/>
    </location>
</feature>
<keyword evidence="1 4" id="KW-0349">Heme</keyword>
<feature type="chain" id="PRO_5015566086" evidence="5">
    <location>
        <begin position="19"/>
        <end position="107"/>
    </location>
</feature>
<dbReference type="EMBL" id="CP027665">
    <property type="protein sequence ID" value="AVO38627.1"/>
    <property type="molecule type" value="Genomic_DNA"/>
</dbReference>
<dbReference type="InterPro" id="IPR009056">
    <property type="entry name" value="Cyt_c-like_dom"/>
</dbReference>
<keyword evidence="8" id="KW-1185">Reference proteome</keyword>
<dbReference type="GO" id="GO:0020037">
    <property type="term" value="F:heme binding"/>
    <property type="evidence" value="ECO:0007669"/>
    <property type="project" value="InterPro"/>
</dbReference>
<dbReference type="SUPFAM" id="SSF46626">
    <property type="entry name" value="Cytochrome c"/>
    <property type="match status" value="1"/>
</dbReference>
<evidence type="ECO:0000259" key="6">
    <source>
        <dbReference type="PROSITE" id="PS51007"/>
    </source>
</evidence>
<dbReference type="Proteomes" id="UP000237655">
    <property type="component" value="Chromosome"/>
</dbReference>
<reference evidence="8" key="1">
    <citation type="submission" date="2018-03" db="EMBL/GenBank/DDBJ databases">
        <title>Genomic analysis of the strain SH-1 isolated from shrimp intestine.</title>
        <authorList>
            <person name="Kim Y.-S."/>
            <person name="Kim S.-E."/>
            <person name="Kim K.-H."/>
        </authorList>
    </citation>
    <scope>NUCLEOTIDE SEQUENCE [LARGE SCALE GENOMIC DNA]</scope>
    <source>
        <strain evidence="8">SH-1</strain>
    </source>
</reference>
<dbReference type="PROSITE" id="PS51007">
    <property type="entry name" value="CYTC"/>
    <property type="match status" value="1"/>
</dbReference>
<evidence type="ECO:0000256" key="3">
    <source>
        <dbReference type="ARBA" id="ARBA00023004"/>
    </source>
</evidence>
<accession>A0A2S0MS36</accession>
<protein>
    <submittedName>
        <fullName evidence="7">Cytochrome c</fullName>
    </submittedName>
</protein>
<evidence type="ECO:0000256" key="4">
    <source>
        <dbReference type="PROSITE-ProRule" id="PRU00433"/>
    </source>
</evidence>
<dbReference type="Gene3D" id="1.10.760.10">
    <property type="entry name" value="Cytochrome c-like domain"/>
    <property type="match status" value="1"/>
</dbReference>
<dbReference type="Pfam" id="PF13442">
    <property type="entry name" value="Cytochrome_CBB3"/>
    <property type="match status" value="1"/>
</dbReference>